<dbReference type="AlphaFoldDB" id="A0A4C1T8F0"/>
<dbReference type="EMBL" id="BGZK01008722">
    <property type="protein sequence ID" value="GBP09571.1"/>
    <property type="molecule type" value="Genomic_DNA"/>
</dbReference>
<dbReference type="Proteomes" id="UP000299102">
    <property type="component" value="Unassembled WGS sequence"/>
</dbReference>
<evidence type="ECO:0000313" key="2">
    <source>
        <dbReference type="Proteomes" id="UP000299102"/>
    </source>
</evidence>
<accession>A0A4C1T8F0</accession>
<organism evidence="1 2">
    <name type="scientific">Eumeta variegata</name>
    <name type="common">Bagworm moth</name>
    <name type="synonym">Eumeta japonica</name>
    <dbReference type="NCBI Taxonomy" id="151549"/>
    <lineage>
        <taxon>Eukaryota</taxon>
        <taxon>Metazoa</taxon>
        <taxon>Ecdysozoa</taxon>
        <taxon>Arthropoda</taxon>
        <taxon>Hexapoda</taxon>
        <taxon>Insecta</taxon>
        <taxon>Pterygota</taxon>
        <taxon>Neoptera</taxon>
        <taxon>Endopterygota</taxon>
        <taxon>Lepidoptera</taxon>
        <taxon>Glossata</taxon>
        <taxon>Ditrysia</taxon>
        <taxon>Tineoidea</taxon>
        <taxon>Psychidae</taxon>
        <taxon>Oiketicinae</taxon>
        <taxon>Eumeta</taxon>
    </lineage>
</organism>
<comment type="caution">
    <text evidence="1">The sequence shown here is derived from an EMBL/GenBank/DDBJ whole genome shotgun (WGS) entry which is preliminary data.</text>
</comment>
<dbReference type="OrthoDB" id="8042916at2759"/>
<protein>
    <submittedName>
        <fullName evidence="1">Uncharacterized protein</fullName>
    </submittedName>
</protein>
<proteinExistence type="predicted"/>
<sequence length="104" mass="11530">MDLADPMLNKSSKIVLILGNDYGHLINLERLKNNICGEANGTTSTLGGCYVGLSRGKSVNHSQTLLWQMILLIYGLYSKGFRKEQEISLEHKMSAEHEFCVGDA</sequence>
<evidence type="ECO:0000313" key="1">
    <source>
        <dbReference type="EMBL" id="GBP09571.1"/>
    </source>
</evidence>
<name>A0A4C1T8F0_EUMVA</name>
<gene>
    <name evidence="1" type="ORF">EVAR_73691_1</name>
</gene>
<reference evidence="1 2" key="1">
    <citation type="journal article" date="2019" name="Commun. Biol.">
        <title>The bagworm genome reveals a unique fibroin gene that provides high tensile strength.</title>
        <authorList>
            <person name="Kono N."/>
            <person name="Nakamura H."/>
            <person name="Ohtoshi R."/>
            <person name="Tomita M."/>
            <person name="Numata K."/>
            <person name="Arakawa K."/>
        </authorList>
    </citation>
    <scope>NUCLEOTIDE SEQUENCE [LARGE SCALE GENOMIC DNA]</scope>
</reference>
<keyword evidence="2" id="KW-1185">Reference proteome</keyword>